<dbReference type="Proteomes" id="UP000824469">
    <property type="component" value="Unassembled WGS sequence"/>
</dbReference>
<proteinExistence type="predicted"/>
<gene>
    <name evidence="1" type="ORF">KI387_017884</name>
</gene>
<comment type="caution">
    <text evidence="1">The sequence shown here is derived from an EMBL/GenBank/DDBJ whole genome shotgun (WGS) entry which is preliminary data.</text>
</comment>
<evidence type="ECO:0000313" key="2">
    <source>
        <dbReference type="Proteomes" id="UP000824469"/>
    </source>
</evidence>
<dbReference type="EMBL" id="JAHRHJ020000003">
    <property type="protein sequence ID" value="KAH9323245.1"/>
    <property type="molecule type" value="Genomic_DNA"/>
</dbReference>
<sequence length="50" mass="5810">SIIIQKILRSLPLRFDAKVSAIEEMKDLDKLSMDELHGIMTAYEMRNESE</sequence>
<name>A0AA38GJW7_TAXCH</name>
<protein>
    <recommendedName>
        <fullName evidence="3">Gag-pol polyprotein</fullName>
    </recommendedName>
</protein>
<keyword evidence="2" id="KW-1185">Reference proteome</keyword>
<feature type="non-terminal residue" evidence="1">
    <location>
        <position position="1"/>
    </location>
</feature>
<evidence type="ECO:0000313" key="1">
    <source>
        <dbReference type="EMBL" id="KAH9323245.1"/>
    </source>
</evidence>
<reference evidence="1 2" key="1">
    <citation type="journal article" date="2021" name="Nat. Plants">
        <title>The Taxus genome provides insights into paclitaxel biosynthesis.</title>
        <authorList>
            <person name="Xiong X."/>
            <person name="Gou J."/>
            <person name="Liao Q."/>
            <person name="Li Y."/>
            <person name="Zhou Q."/>
            <person name="Bi G."/>
            <person name="Li C."/>
            <person name="Du R."/>
            <person name="Wang X."/>
            <person name="Sun T."/>
            <person name="Guo L."/>
            <person name="Liang H."/>
            <person name="Lu P."/>
            <person name="Wu Y."/>
            <person name="Zhang Z."/>
            <person name="Ro D.K."/>
            <person name="Shang Y."/>
            <person name="Huang S."/>
            <person name="Yan J."/>
        </authorList>
    </citation>
    <scope>NUCLEOTIDE SEQUENCE [LARGE SCALE GENOMIC DNA]</scope>
    <source>
        <strain evidence="1">Ta-2019</strain>
    </source>
</reference>
<dbReference type="AlphaFoldDB" id="A0AA38GJW7"/>
<accession>A0AA38GJW7</accession>
<evidence type="ECO:0008006" key="3">
    <source>
        <dbReference type="Google" id="ProtNLM"/>
    </source>
</evidence>
<organism evidence="1 2">
    <name type="scientific">Taxus chinensis</name>
    <name type="common">Chinese yew</name>
    <name type="synonym">Taxus wallichiana var. chinensis</name>
    <dbReference type="NCBI Taxonomy" id="29808"/>
    <lineage>
        <taxon>Eukaryota</taxon>
        <taxon>Viridiplantae</taxon>
        <taxon>Streptophyta</taxon>
        <taxon>Embryophyta</taxon>
        <taxon>Tracheophyta</taxon>
        <taxon>Spermatophyta</taxon>
        <taxon>Pinopsida</taxon>
        <taxon>Pinidae</taxon>
        <taxon>Conifers II</taxon>
        <taxon>Cupressales</taxon>
        <taxon>Taxaceae</taxon>
        <taxon>Taxus</taxon>
    </lineage>
</organism>